<sequence length="108" mass="12036">MKTLLPRGLLSCWRPRNEDLKKAIAAVPTPLARTQETARGGRVSHRGAIPCIHETASTLIPSQHHVPPTLTRTPSFQERDADATYCYTKEELRCIQIPLPMERGNPPA</sequence>
<dbReference type="AlphaFoldDB" id="A0AAV7SQY9"/>
<name>A0AAV7SQY9_PLEWA</name>
<gene>
    <name evidence="1" type="ORF">NDU88_006878</name>
</gene>
<comment type="caution">
    <text evidence="1">The sequence shown here is derived from an EMBL/GenBank/DDBJ whole genome shotgun (WGS) entry which is preliminary data.</text>
</comment>
<organism evidence="1 2">
    <name type="scientific">Pleurodeles waltl</name>
    <name type="common">Iberian ribbed newt</name>
    <dbReference type="NCBI Taxonomy" id="8319"/>
    <lineage>
        <taxon>Eukaryota</taxon>
        <taxon>Metazoa</taxon>
        <taxon>Chordata</taxon>
        <taxon>Craniata</taxon>
        <taxon>Vertebrata</taxon>
        <taxon>Euteleostomi</taxon>
        <taxon>Amphibia</taxon>
        <taxon>Batrachia</taxon>
        <taxon>Caudata</taxon>
        <taxon>Salamandroidea</taxon>
        <taxon>Salamandridae</taxon>
        <taxon>Pleurodelinae</taxon>
        <taxon>Pleurodeles</taxon>
    </lineage>
</organism>
<evidence type="ECO:0000313" key="2">
    <source>
        <dbReference type="Proteomes" id="UP001066276"/>
    </source>
</evidence>
<accession>A0AAV7SQY9</accession>
<evidence type="ECO:0000313" key="1">
    <source>
        <dbReference type="EMBL" id="KAJ1166478.1"/>
    </source>
</evidence>
<dbReference type="Proteomes" id="UP001066276">
    <property type="component" value="Chromosome 4_2"/>
</dbReference>
<keyword evidence="2" id="KW-1185">Reference proteome</keyword>
<protein>
    <submittedName>
        <fullName evidence="1">Uncharacterized protein</fullName>
    </submittedName>
</protein>
<dbReference type="EMBL" id="JANPWB010000008">
    <property type="protein sequence ID" value="KAJ1166478.1"/>
    <property type="molecule type" value="Genomic_DNA"/>
</dbReference>
<proteinExistence type="predicted"/>
<reference evidence="1" key="1">
    <citation type="journal article" date="2022" name="bioRxiv">
        <title>Sequencing and chromosome-scale assembly of the giantPleurodeles waltlgenome.</title>
        <authorList>
            <person name="Brown T."/>
            <person name="Elewa A."/>
            <person name="Iarovenko S."/>
            <person name="Subramanian E."/>
            <person name="Araus A.J."/>
            <person name="Petzold A."/>
            <person name="Susuki M."/>
            <person name="Suzuki K.-i.T."/>
            <person name="Hayashi T."/>
            <person name="Toyoda A."/>
            <person name="Oliveira C."/>
            <person name="Osipova E."/>
            <person name="Leigh N.D."/>
            <person name="Simon A."/>
            <person name="Yun M.H."/>
        </authorList>
    </citation>
    <scope>NUCLEOTIDE SEQUENCE</scope>
    <source>
        <strain evidence="1">20211129_DDA</strain>
        <tissue evidence="1">Liver</tissue>
    </source>
</reference>